<name>A0AAC8YDT5_9ACTN</name>
<evidence type="ECO:0000313" key="1">
    <source>
        <dbReference type="EMBL" id="AMS04623.1"/>
    </source>
</evidence>
<gene>
    <name evidence="1" type="ORF">AXH35_03155</name>
</gene>
<protein>
    <recommendedName>
        <fullName evidence="3">DUF1828 domain-containing protein</fullName>
    </recommendedName>
</protein>
<dbReference type="RefSeq" id="WP_062819039.1">
    <property type="nucleotide sequence ID" value="NZ_CP014352.1"/>
</dbReference>
<accession>A0AAC8YDT5</accession>
<dbReference type="EMBL" id="CP014352">
    <property type="protein sequence ID" value="AMS04623.1"/>
    <property type="molecule type" value="Genomic_DNA"/>
</dbReference>
<evidence type="ECO:0008006" key="3">
    <source>
        <dbReference type="Google" id="ProtNLM"/>
    </source>
</evidence>
<evidence type="ECO:0000313" key="2">
    <source>
        <dbReference type="Proteomes" id="UP000075221"/>
    </source>
</evidence>
<dbReference type="Proteomes" id="UP000075221">
    <property type="component" value="Chromosome"/>
</dbReference>
<reference evidence="1 2" key="1">
    <citation type="submission" date="2016-02" db="EMBL/GenBank/DDBJ databases">
        <title>Complete Genome Sequence of Propionibacterium acidipropionici ATCC 55737.</title>
        <authorList>
            <person name="Luna Flores C.H."/>
            <person name="Nielsen L.K."/>
            <person name="Marcellin E."/>
        </authorList>
    </citation>
    <scope>NUCLEOTIDE SEQUENCE [LARGE SCALE GENOMIC DNA]</scope>
    <source>
        <strain evidence="1 2">ATCC 55737</strain>
    </source>
</reference>
<proteinExistence type="predicted"/>
<sequence>MTQTIESYRATLAGRVSSRPCQGGELVATPFDFFDETPLELMVSRLGTDHYLISDRGLVAERLLDAKASIDSPSVGRSWNAIRDELVVSFADVDDYELAATSTLDDIGAQLNMVATRALQADELRVLGRNSRPRTFTERAIRQAESFELAIKPKASIRNRFGGERHVSFSATGADGSTAFVMALNGGGSFVAEHDRALAAFSGVDDAARRRVSLISNRAKPLPWHVQQLESMSTIIYEDEQDGYWSELAAA</sequence>
<dbReference type="AlphaFoldDB" id="A0AAC8YDT5"/>
<organism evidence="1 2">
    <name type="scientific">Acidipropionibacterium acidipropionici</name>
    <dbReference type="NCBI Taxonomy" id="1748"/>
    <lineage>
        <taxon>Bacteria</taxon>
        <taxon>Bacillati</taxon>
        <taxon>Actinomycetota</taxon>
        <taxon>Actinomycetes</taxon>
        <taxon>Propionibacteriales</taxon>
        <taxon>Propionibacteriaceae</taxon>
        <taxon>Acidipropionibacterium</taxon>
    </lineage>
</organism>